<dbReference type="Gramene" id="GBG85974">
    <property type="protein sequence ID" value="GBG85974"/>
    <property type="gene ID" value="CBR_g40787"/>
</dbReference>
<proteinExistence type="predicted"/>
<evidence type="ECO:0000256" key="1">
    <source>
        <dbReference type="SAM" id="MobiDB-lite"/>
    </source>
</evidence>
<dbReference type="Proteomes" id="UP000265515">
    <property type="component" value="Unassembled WGS sequence"/>
</dbReference>
<feature type="region of interest" description="Disordered" evidence="1">
    <location>
        <begin position="1"/>
        <end position="110"/>
    </location>
</feature>
<dbReference type="EMBL" id="BFEA01000542">
    <property type="protein sequence ID" value="GBG85974.1"/>
    <property type="molecule type" value="Genomic_DNA"/>
</dbReference>
<accession>A0A388LUH9</accession>
<organism evidence="2 3">
    <name type="scientific">Chara braunii</name>
    <name type="common">Braun's stonewort</name>
    <dbReference type="NCBI Taxonomy" id="69332"/>
    <lineage>
        <taxon>Eukaryota</taxon>
        <taxon>Viridiplantae</taxon>
        <taxon>Streptophyta</taxon>
        <taxon>Charophyceae</taxon>
        <taxon>Charales</taxon>
        <taxon>Characeae</taxon>
        <taxon>Chara</taxon>
    </lineage>
</organism>
<comment type="caution">
    <text evidence="2">The sequence shown here is derived from an EMBL/GenBank/DDBJ whole genome shotgun (WGS) entry which is preliminary data.</text>
</comment>
<feature type="compositionally biased region" description="Gly residues" evidence="1">
    <location>
        <begin position="99"/>
        <end position="110"/>
    </location>
</feature>
<evidence type="ECO:0000313" key="3">
    <source>
        <dbReference type="Proteomes" id="UP000265515"/>
    </source>
</evidence>
<feature type="compositionally biased region" description="Acidic residues" evidence="1">
    <location>
        <begin position="64"/>
        <end position="80"/>
    </location>
</feature>
<reference evidence="2 3" key="1">
    <citation type="journal article" date="2018" name="Cell">
        <title>The Chara Genome: Secondary Complexity and Implications for Plant Terrestrialization.</title>
        <authorList>
            <person name="Nishiyama T."/>
            <person name="Sakayama H."/>
            <person name="Vries J.D."/>
            <person name="Buschmann H."/>
            <person name="Saint-Marcoux D."/>
            <person name="Ullrich K.K."/>
            <person name="Haas F.B."/>
            <person name="Vanderstraeten L."/>
            <person name="Becker D."/>
            <person name="Lang D."/>
            <person name="Vosolsobe S."/>
            <person name="Rombauts S."/>
            <person name="Wilhelmsson P.K.I."/>
            <person name="Janitza P."/>
            <person name="Kern R."/>
            <person name="Heyl A."/>
            <person name="Rumpler F."/>
            <person name="Villalobos L.I.A.C."/>
            <person name="Clay J.M."/>
            <person name="Skokan R."/>
            <person name="Toyoda A."/>
            <person name="Suzuki Y."/>
            <person name="Kagoshima H."/>
            <person name="Schijlen E."/>
            <person name="Tajeshwar N."/>
            <person name="Catarino B."/>
            <person name="Hetherington A.J."/>
            <person name="Saltykova A."/>
            <person name="Bonnot C."/>
            <person name="Breuninger H."/>
            <person name="Symeonidi A."/>
            <person name="Radhakrishnan G.V."/>
            <person name="Van Nieuwerburgh F."/>
            <person name="Deforce D."/>
            <person name="Chang C."/>
            <person name="Karol K.G."/>
            <person name="Hedrich R."/>
            <person name="Ulvskov P."/>
            <person name="Glockner G."/>
            <person name="Delwiche C.F."/>
            <person name="Petrasek J."/>
            <person name="Van de Peer Y."/>
            <person name="Friml J."/>
            <person name="Beilby M."/>
            <person name="Dolan L."/>
            <person name="Kohara Y."/>
            <person name="Sugano S."/>
            <person name="Fujiyama A."/>
            <person name="Delaux P.-M."/>
            <person name="Quint M."/>
            <person name="TheiBen G."/>
            <person name="Hagemann M."/>
            <person name="Harholt J."/>
            <person name="Dunand C."/>
            <person name="Zachgo S."/>
            <person name="Langdale J."/>
            <person name="Maumus F."/>
            <person name="Straeten D.V.D."/>
            <person name="Gould S.B."/>
            <person name="Rensing S.A."/>
        </authorList>
    </citation>
    <scope>NUCLEOTIDE SEQUENCE [LARGE SCALE GENOMIC DNA]</scope>
    <source>
        <strain evidence="2 3">S276</strain>
    </source>
</reference>
<evidence type="ECO:0000313" key="2">
    <source>
        <dbReference type="EMBL" id="GBG85974.1"/>
    </source>
</evidence>
<feature type="compositionally biased region" description="Acidic residues" evidence="1">
    <location>
        <begin position="33"/>
        <end position="55"/>
    </location>
</feature>
<dbReference type="AlphaFoldDB" id="A0A388LUH9"/>
<keyword evidence="3" id="KW-1185">Reference proteome</keyword>
<sequence length="110" mass="12089">MVHARNKTRYPGRASVSRSLGSLRHVYGGGQEVSDDVDEDGDDGDEDEEEEMENDDGNRAFDRDGDDDDEDEDEAEELVVDDGKMEEGRRAVNRVNRGSVGGGDGRAARE</sequence>
<feature type="compositionally biased region" description="Basic residues" evidence="1">
    <location>
        <begin position="1"/>
        <end position="10"/>
    </location>
</feature>
<gene>
    <name evidence="2" type="ORF">CBR_g40787</name>
</gene>
<protein>
    <submittedName>
        <fullName evidence="2">Uncharacterized protein</fullName>
    </submittedName>
</protein>
<feature type="compositionally biased region" description="Basic and acidic residues" evidence="1">
    <location>
        <begin position="81"/>
        <end position="90"/>
    </location>
</feature>
<name>A0A388LUH9_CHABU</name>